<feature type="region of interest" description="Disordered" evidence="1">
    <location>
        <begin position="110"/>
        <end position="129"/>
    </location>
</feature>
<feature type="region of interest" description="Disordered" evidence="1">
    <location>
        <begin position="15"/>
        <end position="39"/>
    </location>
</feature>
<accession>A0AAD4Z405</accession>
<name>A0AAD4Z405_PRUDU</name>
<dbReference type="Proteomes" id="UP001054821">
    <property type="component" value="Chromosome 4"/>
</dbReference>
<dbReference type="EMBL" id="JAJFAZ020000004">
    <property type="protein sequence ID" value="KAI5331088.1"/>
    <property type="molecule type" value="Genomic_DNA"/>
</dbReference>
<protein>
    <submittedName>
        <fullName evidence="2">Uncharacterized protein</fullName>
    </submittedName>
</protein>
<evidence type="ECO:0000313" key="3">
    <source>
        <dbReference type="Proteomes" id="UP001054821"/>
    </source>
</evidence>
<evidence type="ECO:0000256" key="1">
    <source>
        <dbReference type="SAM" id="MobiDB-lite"/>
    </source>
</evidence>
<proteinExistence type="predicted"/>
<reference evidence="2 3" key="1">
    <citation type="journal article" date="2022" name="G3 (Bethesda)">
        <title>Whole-genome sequence and methylome profiling of the almond [Prunus dulcis (Mill.) D.A. Webb] cultivar 'Nonpareil'.</title>
        <authorList>
            <person name="D'Amico-Willman K.M."/>
            <person name="Ouma W.Z."/>
            <person name="Meulia T."/>
            <person name="Sideli G.M."/>
            <person name="Gradziel T.M."/>
            <person name="Fresnedo-Ramirez J."/>
        </authorList>
    </citation>
    <scope>NUCLEOTIDE SEQUENCE [LARGE SCALE GENOMIC DNA]</scope>
    <source>
        <strain evidence="2">Clone GOH B32 T37-40</strain>
    </source>
</reference>
<gene>
    <name evidence="2" type="ORF">L3X38_021214</name>
</gene>
<keyword evidence="3" id="KW-1185">Reference proteome</keyword>
<dbReference type="AlphaFoldDB" id="A0AAD4Z405"/>
<evidence type="ECO:0000313" key="2">
    <source>
        <dbReference type="EMBL" id="KAI5331088.1"/>
    </source>
</evidence>
<organism evidence="2 3">
    <name type="scientific">Prunus dulcis</name>
    <name type="common">Almond</name>
    <name type="synonym">Amygdalus dulcis</name>
    <dbReference type="NCBI Taxonomy" id="3755"/>
    <lineage>
        <taxon>Eukaryota</taxon>
        <taxon>Viridiplantae</taxon>
        <taxon>Streptophyta</taxon>
        <taxon>Embryophyta</taxon>
        <taxon>Tracheophyta</taxon>
        <taxon>Spermatophyta</taxon>
        <taxon>Magnoliopsida</taxon>
        <taxon>eudicotyledons</taxon>
        <taxon>Gunneridae</taxon>
        <taxon>Pentapetalae</taxon>
        <taxon>rosids</taxon>
        <taxon>fabids</taxon>
        <taxon>Rosales</taxon>
        <taxon>Rosaceae</taxon>
        <taxon>Amygdaloideae</taxon>
        <taxon>Amygdaleae</taxon>
        <taxon>Prunus</taxon>
    </lineage>
</organism>
<sequence length="161" mass="18321">MLPYFPKLEEISISRRSQSKQVEEESNSEEPVSDASLAIHDPRLEKQKLDELVWVDPLELNKTKYKGEKTVTPDGQIIWSFLKLNMEIQYCLQPKPRLVCLLSRDERAALRGGSETQNSRHSKHSRAAQDPLRIPVSLLPLHDLHDSHNSARGLPSGVVSY</sequence>
<comment type="caution">
    <text evidence="2">The sequence shown here is derived from an EMBL/GenBank/DDBJ whole genome shotgun (WGS) entry which is preliminary data.</text>
</comment>